<dbReference type="InterPro" id="IPR024119">
    <property type="entry name" value="TF_DEAF-1"/>
</dbReference>
<protein>
    <recommendedName>
        <fullName evidence="9">MYND-type domain-containing protein</fullName>
    </recommendedName>
</protein>
<dbReference type="Gene3D" id="6.10.140.2220">
    <property type="match status" value="1"/>
</dbReference>
<keyword evidence="11" id="KW-1185">Reference proteome</keyword>
<dbReference type="SUPFAM" id="SSF144232">
    <property type="entry name" value="HIT/MYND zinc finger-like"/>
    <property type="match status" value="1"/>
</dbReference>
<evidence type="ECO:0000256" key="5">
    <source>
        <dbReference type="ARBA" id="ARBA00023125"/>
    </source>
</evidence>
<evidence type="ECO:0000259" key="9">
    <source>
        <dbReference type="PROSITE" id="PS50865"/>
    </source>
</evidence>
<dbReference type="GO" id="GO:0000981">
    <property type="term" value="F:DNA-binding transcription factor activity, RNA polymerase II-specific"/>
    <property type="evidence" value="ECO:0007669"/>
    <property type="project" value="TreeGrafter"/>
</dbReference>
<dbReference type="STRING" id="1314674.A0A0D7B7B9"/>
<dbReference type="GO" id="GO:0008270">
    <property type="term" value="F:zinc ion binding"/>
    <property type="evidence" value="ECO:0007669"/>
    <property type="project" value="UniProtKB-KW"/>
</dbReference>
<reference evidence="10 11" key="1">
    <citation type="journal article" date="2015" name="Fungal Genet. Biol.">
        <title>Evolution of novel wood decay mechanisms in Agaricales revealed by the genome sequences of Fistulina hepatica and Cylindrobasidium torrendii.</title>
        <authorList>
            <person name="Floudas D."/>
            <person name="Held B.W."/>
            <person name="Riley R."/>
            <person name="Nagy L.G."/>
            <person name="Koehler G."/>
            <person name="Ransdell A.S."/>
            <person name="Younus H."/>
            <person name="Chow J."/>
            <person name="Chiniquy J."/>
            <person name="Lipzen A."/>
            <person name="Tritt A."/>
            <person name="Sun H."/>
            <person name="Haridas S."/>
            <person name="LaButti K."/>
            <person name="Ohm R.A."/>
            <person name="Kues U."/>
            <person name="Blanchette R.A."/>
            <person name="Grigoriev I.V."/>
            <person name="Minto R.E."/>
            <person name="Hibbett D.S."/>
        </authorList>
    </citation>
    <scope>NUCLEOTIDE SEQUENCE [LARGE SCALE GENOMIC DNA]</scope>
    <source>
        <strain evidence="10 11">FP15055 ss-10</strain>
    </source>
</reference>
<dbReference type="Proteomes" id="UP000054007">
    <property type="component" value="Unassembled WGS sequence"/>
</dbReference>
<keyword evidence="7" id="KW-0539">Nucleus</keyword>
<evidence type="ECO:0000256" key="1">
    <source>
        <dbReference type="ARBA" id="ARBA00022723"/>
    </source>
</evidence>
<keyword evidence="2 8" id="KW-0863">Zinc-finger</keyword>
<organism evidence="10 11">
    <name type="scientific">Cylindrobasidium torrendii FP15055 ss-10</name>
    <dbReference type="NCBI Taxonomy" id="1314674"/>
    <lineage>
        <taxon>Eukaryota</taxon>
        <taxon>Fungi</taxon>
        <taxon>Dikarya</taxon>
        <taxon>Basidiomycota</taxon>
        <taxon>Agaricomycotina</taxon>
        <taxon>Agaricomycetes</taxon>
        <taxon>Agaricomycetidae</taxon>
        <taxon>Agaricales</taxon>
        <taxon>Marasmiineae</taxon>
        <taxon>Physalacriaceae</taxon>
        <taxon>Cylindrobasidium</taxon>
    </lineage>
</organism>
<feature type="non-terminal residue" evidence="10">
    <location>
        <position position="1"/>
    </location>
</feature>
<dbReference type="GO" id="GO:0003677">
    <property type="term" value="F:DNA binding"/>
    <property type="evidence" value="ECO:0007669"/>
    <property type="project" value="UniProtKB-KW"/>
</dbReference>
<dbReference type="PANTHER" id="PTHR10237:SF1">
    <property type="entry name" value="DEFORMED EPIDERMAL AUTOREGULATORY FACTOR 1 HOMOLOG"/>
    <property type="match status" value="1"/>
</dbReference>
<keyword evidence="6" id="KW-0804">Transcription</keyword>
<sequence length="663" mass="73215">MTRYTIAALEAQLSRLSTKEEKTSALATFLIDESTEDENSAPIQFLSASTTMQNTYAETQRDAGLAEWKEAFPQVISRHGLDMSEVLAVLMDAPTDSAIPRIGFRLGCASHDVAASQYCKKDGILTCSGCRLVRYCSVTCQKSHWRAHKRDCKHPMNSNSWKPAWEREHRVPAFVDQSAPQCSFGAGMILWGNIPAINIVGPGKFKSRDLGLAFVASGDLRNVVKSVNSLPEDYTGRLTLLLNDHNPGVVARNILILAILGIVEDLSNASEYALHLWYSIFLPSDWTTKAMVHLARHELMCTGLFSGEKINLTPNTTLRLKLSRSYTADIVLEALAMGSSADAVPVSNAFNTVMNAPSRVDYRDRVYARLSPSHRMAILEWRSFGLLMPFGAPNAHLNRANKTLFFEDKCFLGDNVNPLDGWDHDDMVKSGLKHGTTQDDLLGCMYFHVRDELATFARRMRSFKIDIELHDQDAVALSSSIPANVRFDRIEVSNTMDANYLGVAGVLKAWGPRLNDARADATLIGSFMTWALESKKSAKLNISATVDALRNLEASGPASIFRAAMSGSTRSPAALNAHGSLDVFLDHVNNFKDFLKQQGEADASKRAGVKMRSKNKIVPYRLGVPVGADRETLPPIATEDEYYKTTCLSGANHAERFVEWTVV</sequence>
<evidence type="ECO:0000313" key="11">
    <source>
        <dbReference type="Proteomes" id="UP000054007"/>
    </source>
</evidence>
<accession>A0A0D7B7B9</accession>
<evidence type="ECO:0000313" key="10">
    <source>
        <dbReference type="EMBL" id="KIY66372.1"/>
    </source>
</evidence>
<evidence type="ECO:0000256" key="2">
    <source>
        <dbReference type="ARBA" id="ARBA00022771"/>
    </source>
</evidence>
<dbReference type="Pfam" id="PF01753">
    <property type="entry name" value="zf-MYND"/>
    <property type="match status" value="1"/>
</dbReference>
<keyword evidence="1" id="KW-0479">Metal-binding</keyword>
<dbReference type="Pfam" id="PF14737">
    <property type="entry name" value="DUF4470"/>
    <property type="match status" value="1"/>
</dbReference>
<evidence type="ECO:0000256" key="6">
    <source>
        <dbReference type="ARBA" id="ARBA00023163"/>
    </source>
</evidence>
<keyword evidence="3" id="KW-0862">Zinc</keyword>
<dbReference type="GO" id="GO:0005634">
    <property type="term" value="C:nucleus"/>
    <property type="evidence" value="ECO:0007669"/>
    <property type="project" value="TreeGrafter"/>
</dbReference>
<dbReference type="OrthoDB" id="5282002at2759"/>
<proteinExistence type="predicted"/>
<keyword evidence="4" id="KW-0805">Transcription regulation</keyword>
<dbReference type="EMBL" id="KN880556">
    <property type="protein sequence ID" value="KIY66372.1"/>
    <property type="molecule type" value="Genomic_DNA"/>
</dbReference>
<evidence type="ECO:0000256" key="3">
    <source>
        <dbReference type="ARBA" id="ARBA00022833"/>
    </source>
</evidence>
<feature type="domain" description="MYND-type" evidence="9">
    <location>
        <begin position="116"/>
        <end position="152"/>
    </location>
</feature>
<dbReference type="AlphaFoldDB" id="A0A0D7B7B9"/>
<gene>
    <name evidence="10" type="ORF">CYLTODRAFT_491503</name>
</gene>
<dbReference type="InterPro" id="IPR027974">
    <property type="entry name" value="DUF4470"/>
</dbReference>
<dbReference type="PANTHER" id="PTHR10237">
    <property type="entry name" value="DEFORMED EPIDERMAL AUTOREGULATORY FACTOR 1 HOMOLOG SUPPRESSIN"/>
    <property type="match status" value="1"/>
</dbReference>
<keyword evidence="5" id="KW-0238">DNA-binding</keyword>
<dbReference type="InterPro" id="IPR002893">
    <property type="entry name" value="Znf_MYND"/>
</dbReference>
<dbReference type="PROSITE" id="PS50865">
    <property type="entry name" value="ZF_MYND_2"/>
    <property type="match status" value="1"/>
</dbReference>
<evidence type="ECO:0000256" key="4">
    <source>
        <dbReference type="ARBA" id="ARBA00023015"/>
    </source>
</evidence>
<name>A0A0D7B7B9_9AGAR</name>
<evidence type="ECO:0000256" key="8">
    <source>
        <dbReference type="PROSITE-ProRule" id="PRU00134"/>
    </source>
</evidence>
<evidence type="ECO:0000256" key="7">
    <source>
        <dbReference type="ARBA" id="ARBA00023242"/>
    </source>
</evidence>